<evidence type="ECO:0000259" key="6">
    <source>
        <dbReference type="Pfam" id="PF07732"/>
    </source>
</evidence>
<reference evidence="7 8" key="1">
    <citation type="submission" date="2019-08" db="EMBL/GenBank/DDBJ databases">
        <authorList>
            <person name="Guy L."/>
        </authorList>
    </citation>
    <scope>NUCLEOTIDE SEQUENCE [LARGE SCALE GENOMIC DNA]</scope>
    <source>
        <strain evidence="7 8">SGT-108</strain>
    </source>
</reference>
<feature type="chain" id="PRO_5022756024" evidence="3">
    <location>
        <begin position="24"/>
        <end position="499"/>
    </location>
</feature>
<keyword evidence="8" id="KW-1185">Reference proteome</keyword>
<organism evidence="7 8">
    <name type="scientific">Aquicella siphonis</name>
    <dbReference type="NCBI Taxonomy" id="254247"/>
    <lineage>
        <taxon>Bacteria</taxon>
        <taxon>Pseudomonadati</taxon>
        <taxon>Pseudomonadota</taxon>
        <taxon>Gammaproteobacteria</taxon>
        <taxon>Legionellales</taxon>
        <taxon>Coxiellaceae</taxon>
        <taxon>Aquicella</taxon>
    </lineage>
</organism>
<accession>A0A5E4PIS2</accession>
<evidence type="ECO:0000259" key="4">
    <source>
        <dbReference type="Pfam" id="PF00394"/>
    </source>
</evidence>
<feature type="domain" description="Plastocyanin-like" evidence="4">
    <location>
        <begin position="205"/>
        <end position="298"/>
    </location>
</feature>
<dbReference type="PROSITE" id="PS00080">
    <property type="entry name" value="MULTICOPPER_OXIDASE2"/>
    <property type="match status" value="1"/>
</dbReference>
<feature type="signal peptide" evidence="3">
    <location>
        <begin position="1"/>
        <end position="23"/>
    </location>
</feature>
<dbReference type="InterPro" id="IPR045087">
    <property type="entry name" value="Cu-oxidase_fam"/>
</dbReference>
<evidence type="ECO:0000256" key="2">
    <source>
        <dbReference type="ARBA" id="ARBA00023002"/>
    </source>
</evidence>
<dbReference type="OrthoDB" id="9757546at2"/>
<dbReference type="PANTHER" id="PTHR11709">
    <property type="entry name" value="MULTI-COPPER OXIDASE"/>
    <property type="match status" value="1"/>
</dbReference>
<dbReference type="Pfam" id="PF07731">
    <property type="entry name" value="Cu-oxidase_2"/>
    <property type="match status" value="1"/>
</dbReference>
<dbReference type="AlphaFoldDB" id="A0A5E4PIS2"/>
<dbReference type="GO" id="GO:0016491">
    <property type="term" value="F:oxidoreductase activity"/>
    <property type="evidence" value="ECO:0007669"/>
    <property type="project" value="UniProtKB-KW"/>
</dbReference>
<keyword evidence="2" id="KW-0560">Oxidoreductase</keyword>
<dbReference type="EMBL" id="LR699119">
    <property type="protein sequence ID" value="VVC76251.1"/>
    <property type="molecule type" value="Genomic_DNA"/>
</dbReference>
<dbReference type="InterPro" id="IPR011706">
    <property type="entry name" value="Cu-oxidase_C"/>
</dbReference>
<dbReference type="InterPro" id="IPR011707">
    <property type="entry name" value="Cu-oxidase-like_N"/>
</dbReference>
<evidence type="ECO:0000256" key="3">
    <source>
        <dbReference type="SAM" id="SignalP"/>
    </source>
</evidence>
<evidence type="ECO:0000313" key="8">
    <source>
        <dbReference type="Proteomes" id="UP000324194"/>
    </source>
</evidence>
<dbReference type="SUPFAM" id="SSF49503">
    <property type="entry name" value="Cupredoxins"/>
    <property type="match status" value="3"/>
</dbReference>
<dbReference type="Gene3D" id="2.60.40.420">
    <property type="entry name" value="Cupredoxins - blue copper proteins"/>
    <property type="match status" value="3"/>
</dbReference>
<gene>
    <name evidence="7" type="primary">copA_2</name>
    <name evidence="7" type="ORF">AQUSIP_15570</name>
</gene>
<dbReference type="KEGG" id="asip:AQUSIP_15570"/>
<protein>
    <submittedName>
        <fullName evidence="7">Copper resistance protein A</fullName>
    </submittedName>
</protein>
<dbReference type="CDD" id="cd13896">
    <property type="entry name" value="CuRO_3_CopA"/>
    <property type="match status" value="1"/>
</dbReference>
<dbReference type="PROSITE" id="PS00079">
    <property type="entry name" value="MULTICOPPER_OXIDASE1"/>
    <property type="match status" value="1"/>
</dbReference>
<name>A0A5E4PIS2_9COXI</name>
<dbReference type="InterPro" id="IPR002355">
    <property type="entry name" value="Cu_oxidase_Cu_BS"/>
</dbReference>
<dbReference type="InterPro" id="IPR034279">
    <property type="entry name" value="CuRO_3_CopA"/>
</dbReference>
<dbReference type="CDD" id="cd13865">
    <property type="entry name" value="CuRO_1_LCC_like_3"/>
    <property type="match status" value="1"/>
</dbReference>
<feature type="domain" description="Plastocyanin-like" evidence="6">
    <location>
        <begin position="64"/>
        <end position="145"/>
    </location>
</feature>
<dbReference type="GO" id="GO:0005507">
    <property type="term" value="F:copper ion binding"/>
    <property type="evidence" value="ECO:0007669"/>
    <property type="project" value="InterPro"/>
</dbReference>
<dbReference type="InterPro" id="IPR001117">
    <property type="entry name" value="Cu-oxidase_2nd"/>
</dbReference>
<dbReference type="Pfam" id="PF00394">
    <property type="entry name" value="Cu-oxidase"/>
    <property type="match status" value="1"/>
</dbReference>
<dbReference type="Proteomes" id="UP000324194">
    <property type="component" value="Chromosome 1"/>
</dbReference>
<dbReference type="Pfam" id="PF07732">
    <property type="entry name" value="Cu-oxidase_3"/>
    <property type="match status" value="1"/>
</dbReference>
<keyword evidence="1" id="KW-0479">Metal-binding</keyword>
<sequence length="499" mass="55689">MKRILIHSLAIFICLPLALAVHAAKTKPVTLEVIEKELVVNGKPSRVFDVIQPDGTFGYTGIRGELFDVTVKNKTHVPLALHWHGIVDPNTEDGVPYVTQLPIAPGKSWHYQFRLKQAGTYWLHSHYKLQEQKLMAAPLIIHEPQAKPEKEALMFIQDFTFGDPRVIFEKLQSTLKDQPAAAQSKDKKNAMKMNMSGMAKPDLTDVKFDAYLTNHRTLQNPEIVRVKPKETIRLRIINASASSNYSINLGSLSGKLIAVDGEPIQPVTGSRFQIPIGDRLDIRVTLPAGEHAYPILALPEGTRQQTGLILATAKADLPSLPETTAQANPALDYSQELKTVTTNPMKSRPVQQSLPYTLGGNMSTYTWTMNGQEWPDIKPYTVKPDQRTELVFVNQTGMAHPMHLHGHVFQISEINGKKITGRKGDTINVMPHSTVKVIFDTANPGIWMLHCHILYHLAGGMMTTINYDGYPDRFTAKQRKEGENLYEQSPFPQTGNAGK</sequence>
<evidence type="ECO:0000259" key="5">
    <source>
        <dbReference type="Pfam" id="PF07731"/>
    </source>
</evidence>
<evidence type="ECO:0000313" key="7">
    <source>
        <dbReference type="EMBL" id="VVC76251.1"/>
    </source>
</evidence>
<dbReference type="InterPro" id="IPR008972">
    <property type="entry name" value="Cupredoxin"/>
</dbReference>
<dbReference type="InterPro" id="IPR033138">
    <property type="entry name" value="Cu_oxidase_CS"/>
</dbReference>
<proteinExistence type="predicted"/>
<evidence type="ECO:0000256" key="1">
    <source>
        <dbReference type="ARBA" id="ARBA00022723"/>
    </source>
</evidence>
<feature type="domain" description="Plastocyanin-like" evidence="5">
    <location>
        <begin position="349"/>
        <end position="466"/>
    </location>
</feature>
<keyword evidence="3" id="KW-0732">Signal</keyword>
<dbReference type="RefSeq" id="WP_148339482.1">
    <property type="nucleotide sequence ID" value="NZ_LR699119.1"/>
</dbReference>